<protein>
    <submittedName>
        <fullName evidence="13">Porin</fullName>
    </submittedName>
</protein>
<dbReference type="CDD" id="cd00342">
    <property type="entry name" value="gram_neg_porins"/>
    <property type="match status" value="1"/>
</dbReference>
<evidence type="ECO:0000256" key="7">
    <source>
        <dbReference type="ARBA" id="ARBA00023065"/>
    </source>
</evidence>
<evidence type="ECO:0000256" key="4">
    <source>
        <dbReference type="ARBA" id="ARBA00022452"/>
    </source>
</evidence>
<dbReference type="InterPro" id="IPR050298">
    <property type="entry name" value="Gram-neg_bact_OMP"/>
</dbReference>
<dbReference type="EMBL" id="LRBG01000039">
    <property type="protein sequence ID" value="KXU82490.1"/>
    <property type="molecule type" value="Genomic_DNA"/>
</dbReference>
<keyword evidence="14" id="KW-1185">Reference proteome</keyword>
<evidence type="ECO:0000313" key="13">
    <source>
        <dbReference type="EMBL" id="KXU82490.1"/>
    </source>
</evidence>
<dbReference type="GO" id="GO:0015288">
    <property type="term" value="F:porin activity"/>
    <property type="evidence" value="ECO:0007669"/>
    <property type="project" value="UniProtKB-KW"/>
</dbReference>
<evidence type="ECO:0000313" key="14">
    <source>
        <dbReference type="Proteomes" id="UP000075613"/>
    </source>
</evidence>
<dbReference type="OrthoDB" id="8982743at2"/>
<dbReference type="STRING" id="1399968.CI15_33750"/>
<reference evidence="13 14" key="1">
    <citation type="journal article" date="2015" name="Int. J. Syst. Evol. Microbiol.">
        <title>Burkholderia monticola sp. nov., isolated from mountain soil.</title>
        <authorList>
            <person name="Baek I."/>
            <person name="Seo B."/>
            <person name="Lee I."/>
            <person name="Yi H."/>
            <person name="Chun J."/>
        </authorList>
    </citation>
    <scope>NUCLEOTIDE SEQUENCE [LARGE SCALE GENOMIC DNA]</scope>
    <source>
        <strain evidence="13 14">JC2948</strain>
    </source>
</reference>
<keyword evidence="5" id="KW-0812">Transmembrane</keyword>
<evidence type="ECO:0000256" key="11">
    <source>
        <dbReference type="SAM" id="SignalP"/>
    </source>
</evidence>
<comment type="subcellular location">
    <subcellularLocation>
        <location evidence="1">Cell outer membrane</location>
        <topology evidence="1">Multi-pass membrane protein</topology>
    </subcellularLocation>
</comment>
<dbReference type="InterPro" id="IPR033900">
    <property type="entry name" value="Gram_neg_porin_domain"/>
</dbReference>
<evidence type="ECO:0000256" key="1">
    <source>
        <dbReference type="ARBA" id="ARBA00004571"/>
    </source>
</evidence>
<evidence type="ECO:0000259" key="12">
    <source>
        <dbReference type="Pfam" id="PF13609"/>
    </source>
</evidence>
<evidence type="ECO:0000256" key="5">
    <source>
        <dbReference type="ARBA" id="ARBA00022692"/>
    </source>
</evidence>
<dbReference type="PRINTS" id="PR00182">
    <property type="entry name" value="ECOLNEIPORIN"/>
</dbReference>
<sequence>MERQVSKNWRMALLSIGMTAALPGAANAQSSVTLYGIADSGVTYTNNQQGHTAWEATSGNESGSRWGLLGSEDLGGGLKAQFRLENGFDIESGRLAQGGRLFGRSAYVGLSSDRFGTLTFGRQYNSTQDILGNLQISSVLTGYSAHPHDNDNINNTFRTNNAAKYVSPTFAGLQANLVYGFSNSTNFSSNNSWSAGLTYTNGPLNLGAAYARMNDPASSAVGAVASDNYYGSESMFGTPLGSATRQQIWGAGGTYSFGPAQFGLLYTGSRFDVPTASSIHFDNYEGSVTYYVTPTLVLALAQVYTHVTQGSLSGHFNQTSTGAKYLLSKRTDLYVNVMYQKASSSIGQAWIESISAPSSTTSQVAAVVGIRHKF</sequence>
<evidence type="ECO:0000256" key="2">
    <source>
        <dbReference type="ARBA" id="ARBA00011233"/>
    </source>
</evidence>
<comment type="caution">
    <text evidence="13">The sequence shown here is derived from an EMBL/GenBank/DDBJ whole genome shotgun (WGS) entry which is preliminary data.</text>
</comment>
<evidence type="ECO:0000256" key="3">
    <source>
        <dbReference type="ARBA" id="ARBA00022448"/>
    </source>
</evidence>
<dbReference type="PRINTS" id="PR00184">
    <property type="entry name" value="NEISSPPORIN"/>
</dbReference>
<dbReference type="Pfam" id="PF13609">
    <property type="entry name" value="Porin_4"/>
    <property type="match status" value="1"/>
</dbReference>
<dbReference type="PANTHER" id="PTHR34501:SF9">
    <property type="entry name" value="MAJOR OUTER MEMBRANE PROTEIN P.IA"/>
    <property type="match status" value="1"/>
</dbReference>
<keyword evidence="6 11" id="KW-0732">Signal</keyword>
<evidence type="ECO:0000256" key="9">
    <source>
        <dbReference type="ARBA" id="ARBA00023136"/>
    </source>
</evidence>
<feature type="signal peptide" evidence="11">
    <location>
        <begin position="1"/>
        <end position="28"/>
    </location>
</feature>
<dbReference type="GO" id="GO:0046930">
    <property type="term" value="C:pore complex"/>
    <property type="evidence" value="ECO:0007669"/>
    <property type="project" value="UniProtKB-KW"/>
</dbReference>
<keyword evidence="10" id="KW-0998">Cell outer membrane</keyword>
<dbReference type="GO" id="GO:0034220">
    <property type="term" value="P:monoatomic ion transmembrane transport"/>
    <property type="evidence" value="ECO:0007669"/>
    <property type="project" value="InterPro"/>
</dbReference>
<keyword evidence="9" id="KW-0472">Membrane</keyword>
<dbReference type="PANTHER" id="PTHR34501">
    <property type="entry name" value="PROTEIN YDDL-RELATED"/>
    <property type="match status" value="1"/>
</dbReference>
<dbReference type="AlphaFoldDB" id="A0A149PBT7"/>
<comment type="subunit">
    <text evidence="2">Homotrimer.</text>
</comment>
<name>A0A149PBT7_9BURK</name>
<evidence type="ECO:0000256" key="6">
    <source>
        <dbReference type="ARBA" id="ARBA00022729"/>
    </source>
</evidence>
<keyword evidence="4" id="KW-1134">Transmembrane beta strand</keyword>
<dbReference type="Proteomes" id="UP000075613">
    <property type="component" value="Unassembled WGS sequence"/>
</dbReference>
<dbReference type="GO" id="GO:0009279">
    <property type="term" value="C:cell outer membrane"/>
    <property type="evidence" value="ECO:0007669"/>
    <property type="project" value="UniProtKB-SubCell"/>
</dbReference>
<keyword evidence="7" id="KW-0406">Ion transport</keyword>
<keyword evidence="3" id="KW-0813">Transport</keyword>
<organism evidence="13 14">
    <name type="scientific">Paraburkholderia monticola</name>
    <dbReference type="NCBI Taxonomy" id="1399968"/>
    <lineage>
        <taxon>Bacteria</taxon>
        <taxon>Pseudomonadati</taxon>
        <taxon>Pseudomonadota</taxon>
        <taxon>Betaproteobacteria</taxon>
        <taxon>Burkholderiales</taxon>
        <taxon>Burkholderiaceae</taxon>
        <taxon>Paraburkholderia</taxon>
    </lineage>
</organism>
<accession>A0A149PBT7</accession>
<dbReference type="InterPro" id="IPR023614">
    <property type="entry name" value="Porin_dom_sf"/>
</dbReference>
<dbReference type="Gene3D" id="2.40.160.10">
    <property type="entry name" value="Porin"/>
    <property type="match status" value="1"/>
</dbReference>
<dbReference type="InterPro" id="IPR002299">
    <property type="entry name" value="Porin_Neis"/>
</dbReference>
<dbReference type="SUPFAM" id="SSF56935">
    <property type="entry name" value="Porins"/>
    <property type="match status" value="1"/>
</dbReference>
<dbReference type="InterPro" id="IPR001702">
    <property type="entry name" value="Porin_Gram-ve"/>
</dbReference>
<proteinExistence type="predicted"/>
<keyword evidence="8" id="KW-0626">Porin</keyword>
<feature type="domain" description="Porin" evidence="12">
    <location>
        <begin position="19"/>
        <end position="343"/>
    </location>
</feature>
<evidence type="ECO:0000256" key="10">
    <source>
        <dbReference type="ARBA" id="ARBA00023237"/>
    </source>
</evidence>
<feature type="chain" id="PRO_5007551077" evidence="11">
    <location>
        <begin position="29"/>
        <end position="374"/>
    </location>
</feature>
<gene>
    <name evidence="13" type="ORF">CI15_33750</name>
</gene>
<evidence type="ECO:0000256" key="8">
    <source>
        <dbReference type="ARBA" id="ARBA00023114"/>
    </source>
</evidence>